<dbReference type="InterPro" id="IPR044861">
    <property type="entry name" value="IPNS-like_FE2OG_OXY"/>
</dbReference>
<comment type="cofactor">
    <cofactor evidence="1">
        <name>L-ascorbate</name>
        <dbReference type="ChEBI" id="CHEBI:38290"/>
    </cofactor>
</comment>
<evidence type="ECO:0000256" key="4">
    <source>
        <dbReference type="ARBA" id="ARBA00023004"/>
    </source>
</evidence>
<evidence type="ECO:0000256" key="1">
    <source>
        <dbReference type="ARBA" id="ARBA00001961"/>
    </source>
</evidence>
<evidence type="ECO:0000256" key="2">
    <source>
        <dbReference type="ARBA" id="ARBA00022723"/>
    </source>
</evidence>
<dbReference type="GO" id="GO:0046872">
    <property type="term" value="F:metal ion binding"/>
    <property type="evidence" value="ECO:0007669"/>
    <property type="project" value="UniProtKB-KW"/>
</dbReference>
<keyword evidence="3 5" id="KW-0560">Oxidoreductase</keyword>
<dbReference type="InterPro" id="IPR027443">
    <property type="entry name" value="IPNS-like_sf"/>
</dbReference>
<gene>
    <name evidence="7" type="ORF">EJB05_39126</name>
</gene>
<dbReference type="GO" id="GO:0016491">
    <property type="term" value="F:oxidoreductase activity"/>
    <property type="evidence" value="ECO:0007669"/>
    <property type="project" value="UniProtKB-KW"/>
</dbReference>
<dbReference type="Gene3D" id="2.60.120.330">
    <property type="entry name" value="B-lactam Antibiotic, Isopenicillin N Synthase, Chain"/>
    <property type="match status" value="1"/>
</dbReference>
<dbReference type="PROSITE" id="PS51471">
    <property type="entry name" value="FE2OG_OXY"/>
    <property type="match status" value="1"/>
</dbReference>
<proteinExistence type="inferred from homology"/>
<keyword evidence="2 5" id="KW-0479">Metal-binding</keyword>
<evidence type="ECO:0000313" key="8">
    <source>
        <dbReference type="Proteomes" id="UP000324897"/>
    </source>
</evidence>
<evidence type="ECO:0000256" key="5">
    <source>
        <dbReference type="RuleBase" id="RU003682"/>
    </source>
</evidence>
<dbReference type="InterPro" id="IPR005123">
    <property type="entry name" value="Oxoglu/Fe-dep_dioxygenase_dom"/>
</dbReference>
<evidence type="ECO:0000256" key="3">
    <source>
        <dbReference type="ARBA" id="ARBA00023002"/>
    </source>
</evidence>
<comment type="caution">
    <text evidence="7">The sequence shown here is derived from an EMBL/GenBank/DDBJ whole genome shotgun (WGS) entry which is preliminary data.</text>
</comment>
<dbReference type="AlphaFoldDB" id="A0A5J9TW53"/>
<dbReference type="Pfam" id="PF14226">
    <property type="entry name" value="DIOX_N"/>
    <property type="match status" value="1"/>
</dbReference>
<protein>
    <recommendedName>
        <fullName evidence="6">Fe2OG dioxygenase domain-containing protein</fullName>
    </recommendedName>
</protein>
<dbReference type="EMBL" id="RWGY01000031">
    <property type="protein sequence ID" value="TVU15596.1"/>
    <property type="molecule type" value="Genomic_DNA"/>
</dbReference>
<dbReference type="Gramene" id="TVU15596">
    <property type="protein sequence ID" value="TVU15596"/>
    <property type="gene ID" value="EJB05_39126"/>
</dbReference>
<dbReference type="PANTHER" id="PTHR47990">
    <property type="entry name" value="2-OXOGLUTARATE (2OG) AND FE(II)-DEPENDENT OXYGENASE SUPERFAMILY PROTEIN-RELATED"/>
    <property type="match status" value="1"/>
</dbReference>
<sequence>MVEIPVIDLLLAGSAAEESARLRDACERLGCFRVSGHGVAAPLQAEMKAAVRALFDLPDDAKRRNADIIAGSGYVAPGPANPLYEAFGLLDAAAPADVDAFCARLDALPHVRETVKSYAERMHALIVDVAGKVASSLGLEEQPHAFQDWPCLFRMNRYNYTRDTVGSPGVQLHTDSGFLTVLQEDECVGGLEVLDPAAGEFVPVDPVAGSFLVNIGDVGTVQSPYSFRQIRAVPRRDQSLTARAGLSRFQAWSNGKLHNVKHRVQCVAPVPRISIAMFLLAPKDDRVSAPDAFVDADHPRRFKEFKYDDYRRLRLSTGERAGEALARMAA</sequence>
<evidence type="ECO:0000313" key="7">
    <source>
        <dbReference type="EMBL" id="TVU15596.1"/>
    </source>
</evidence>
<organism evidence="7 8">
    <name type="scientific">Eragrostis curvula</name>
    <name type="common">weeping love grass</name>
    <dbReference type="NCBI Taxonomy" id="38414"/>
    <lineage>
        <taxon>Eukaryota</taxon>
        <taxon>Viridiplantae</taxon>
        <taxon>Streptophyta</taxon>
        <taxon>Embryophyta</taxon>
        <taxon>Tracheophyta</taxon>
        <taxon>Spermatophyta</taxon>
        <taxon>Magnoliopsida</taxon>
        <taxon>Liliopsida</taxon>
        <taxon>Poales</taxon>
        <taxon>Poaceae</taxon>
        <taxon>PACMAD clade</taxon>
        <taxon>Chloridoideae</taxon>
        <taxon>Eragrostideae</taxon>
        <taxon>Eragrostidinae</taxon>
        <taxon>Eragrostis</taxon>
    </lineage>
</organism>
<evidence type="ECO:0000259" key="6">
    <source>
        <dbReference type="PROSITE" id="PS51471"/>
    </source>
</evidence>
<dbReference type="Proteomes" id="UP000324897">
    <property type="component" value="Unassembled WGS sequence"/>
</dbReference>
<feature type="domain" description="Fe2OG dioxygenase" evidence="6">
    <location>
        <begin position="148"/>
        <end position="282"/>
    </location>
</feature>
<name>A0A5J9TW53_9POAL</name>
<dbReference type="Pfam" id="PF03171">
    <property type="entry name" value="2OG-FeII_Oxy"/>
    <property type="match status" value="1"/>
</dbReference>
<dbReference type="InterPro" id="IPR050231">
    <property type="entry name" value="Iron_ascorbate_oxido_reductase"/>
</dbReference>
<dbReference type="InterPro" id="IPR026992">
    <property type="entry name" value="DIOX_N"/>
</dbReference>
<keyword evidence="4 5" id="KW-0408">Iron</keyword>
<comment type="similarity">
    <text evidence="5">Belongs to the iron/ascorbate-dependent oxidoreductase family.</text>
</comment>
<dbReference type="OrthoDB" id="288590at2759"/>
<accession>A0A5J9TW53</accession>
<dbReference type="SUPFAM" id="SSF51197">
    <property type="entry name" value="Clavaminate synthase-like"/>
    <property type="match status" value="1"/>
</dbReference>
<keyword evidence="8" id="KW-1185">Reference proteome</keyword>
<reference evidence="7 8" key="1">
    <citation type="journal article" date="2019" name="Sci. Rep.">
        <title>A high-quality genome of Eragrostis curvula grass provides insights into Poaceae evolution and supports new strategies to enhance forage quality.</title>
        <authorList>
            <person name="Carballo J."/>
            <person name="Santos B.A.C.M."/>
            <person name="Zappacosta D."/>
            <person name="Garbus I."/>
            <person name="Selva J.P."/>
            <person name="Gallo C.A."/>
            <person name="Diaz A."/>
            <person name="Albertini E."/>
            <person name="Caccamo M."/>
            <person name="Echenique V."/>
        </authorList>
    </citation>
    <scope>NUCLEOTIDE SEQUENCE [LARGE SCALE GENOMIC DNA]</scope>
    <source>
        <strain evidence="8">cv. Victoria</strain>
        <tissue evidence="7">Leaf</tissue>
    </source>
</reference>
<dbReference type="GO" id="GO:0009852">
    <property type="term" value="P:auxin catabolic process"/>
    <property type="evidence" value="ECO:0007669"/>
    <property type="project" value="EnsemblPlants"/>
</dbReference>